<proteinExistence type="predicted"/>
<dbReference type="Gene3D" id="2.40.30.10">
    <property type="entry name" value="Translation factors"/>
    <property type="match status" value="1"/>
</dbReference>
<evidence type="ECO:0000256" key="1">
    <source>
        <dbReference type="ARBA" id="ARBA00001974"/>
    </source>
</evidence>
<comment type="caution">
    <text evidence="15">The sequence shown here is derived from an EMBL/GenBank/DDBJ whole genome shotgun (WGS) entry which is preliminary data.</text>
</comment>
<dbReference type="PROSITE" id="PS51384">
    <property type="entry name" value="FAD_FR"/>
    <property type="match status" value="1"/>
</dbReference>
<dbReference type="GO" id="GO:0046872">
    <property type="term" value="F:metal ion binding"/>
    <property type="evidence" value="ECO:0007669"/>
    <property type="project" value="UniProtKB-KW"/>
</dbReference>
<dbReference type="PRINTS" id="PR00410">
    <property type="entry name" value="PHEHYDRXLASE"/>
</dbReference>
<dbReference type="Gene3D" id="3.40.50.80">
    <property type="entry name" value="Nucleotide-binding domain of ferredoxin-NADP reductase (FNR) module"/>
    <property type="match status" value="1"/>
</dbReference>
<comment type="cofactor">
    <cofactor evidence="1">
        <name>FAD</name>
        <dbReference type="ChEBI" id="CHEBI:57692"/>
    </cofactor>
</comment>
<dbReference type="GO" id="GO:0016491">
    <property type="term" value="F:oxidoreductase activity"/>
    <property type="evidence" value="ECO:0007669"/>
    <property type="project" value="UniProtKB-KW"/>
</dbReference>
<evidence type="ECO:0000313" key="15">
    <source>
        <dbReference type="EMBL" id="PZW46802.1"/>
    </source>
</evidence>
<evidence type="ECO:0000256" key="5">
    <source>
        <dbReference type="ARBA" id="ARBA00022714"/>
    </source>
</evidence>
<evidence type="ECO:0000313" key="16">
    <source>
        <dbReference type="Proteomes" id="UP000249688"/>
    </source>
</evidence>
<dbReference type="PANTHER" id="PTHR47354:SF6">
    <property type="entry name" value="NADH OXIDOREDUCTASE HCR"/>
    <property type="match status" value="1"/>
</dbReference>
<keyword evidence="6" id="KW-0479">Metal-binding</keyword>
<dbReference type="GO" id="GO:0016020">
    <property type="term" value="C:membrane"/>
    <property type="evidence" value="ECO:0007669"/>
    <property type="project" value="UniProtKB-SubCell"/>
</dbReference>
<evidence type="ECO:0000256" key="7">
    <source>
        <dbReference type="ARBA" id="ARBA00022827"/>
    </source>
</evidence>
<dbReference type="Pfam" id="PF00175">
    <property type="entry name" value="NAD_binding_1"/>
    <property type="match status" value="1"/>
</dbReference>
<evidence type="ECO:0000256" key="12">
    <source>
        <dbReference type="ARBA" id="ARBA00023136"/>
    </source>
</evidence>
<feature type="transmembrane region" description="Helical" evidence="13">
    <location>
        <begin position="149"/>
        <end position="168"/>
    </location>
</feature>
<dbReference type="PANTHER" id="PTHR47354">
    <property type="entry name" value="NADH OXIDOREDUCTASE HCR"/>
    <property type="match status" value="1"/>
</dbReference>
<dbReference type="AlphaFoldDB" id="A0A2W7J6H0"/>
<protein>
    <submittedName>
        <fullName evidence="15">Putative ferric reductase</fullName>
    </submittedName>
</protein>
<evidence type="ECO:0000256" key="10">
    <source>
        <dbReference type="ARBA" id="ARBA00023004"/>
    </source>
</evidence>
<feature type="domain" description="FAD-binding FR-type" evidence="14">
    <location>
        <begin position="205"/>
        <end position="306"/>
    </location>
</feature>
<dbReference type="SUPFAM" id="SSF63380">
    <property type="entry name" value="Riboflavin synthase domain-like"/>
    <property type="match status" value="1"/>
</dbReference>
<dbReference type="OrthoDB" id="9806195at2"/>
<dbReference type="Pfam" id="PF01794">
    <property type="entry name" value="Ferric_reduct"/>
    <property type="match status" value="1"/>
</dbReference>
<comment type="subcellular location">
    <subcellularLocation>
        <location evidence="2">Membrane</location>
        <topology evidence="2">Multi-pass membrane protein</topology>
    </subcellularLocation>
</comment>
<keyword evidence="8 13" id="KW-1133">Transmembrane helix</keyword>
<dbReference type="InterPro" id="IPR050415">
    <property type="entry name" value="MRET"/>
</dbReference>
<keyword evidence="9" id="KW-0560">Oxidoreductase</keyword>
<evidence type="ECO:0000256" key="11">
    <source>
        <dbReference type="ARBA" id="ARBA00023014"/>
    </source>
</evidence>
<evidence type="ECO:0000256" key="6">
    <source>
        <dbReference type="ARBA" id="ARBA00022723"/>
    </source>
</evidence>
<evidence type="ECO:0000256" key="4">
    <source>
        <dbReference type="ARBA" id="ARBA00022692"/>
    </source>
</evidence>
<dbReference type="GO" id="GO:0051537">
    <property type="term" value="F:2 iron, 2 sulfur cluster binding"/>
    <property type="evidence" value="ECO:0007669"/>
    <property type="project" value="UniProtKB-KW"/>
</dbReference>
<keyword evidence="16" id="KW-1185">Reference proteome</keyword>
<evidence type="ECO:0000256" key="13">
    <source>
        <dbReference type="SAM" id="Phobius"/>
    </source>
</evidence>
<feature type="transmembrane region" description="Helical" evidence="13">
    <location>
        <begin position="174"/>
        <end position="199"/>
    </location>
</feature>
<evidence type="ECO:0000256" key="3">
    <source>
        <dbReference type="ARBA" id="ARBA00022630"/>
    </source>
</evidence>
<keyword evidence="4 13" id="KW-0812">Transmembrane</keyword>
<dbReference type="Proteomes" id="UP000249688">
    <property type="component" value="Unassembled WGS sequence"/>
</dbReference>
<dbReference type="InterPro" id="IPR017938">
    <property type="entry name" value="Riboflavin_synthase-like_b-brl"/>
</dbReference>
<dbReference type="SUPFAM" id="SSF52343">
    <property type="entry name" value="Ferredoxin reductase-like, C-terminal NADP-linked domain"/>
    <property type="match status" value="1"/>
</dbReference>
<keyword evidence="12 13" id="KW-0472">Membrane</keyword>
<evidence type="ECO:0000256" key="8">
    <source>
        <dbReference type="ARBA" id="ARBA00022989"/>
    </source>
</evidence>
<dbReference type="InterPro" id="IPR017927">
    <property type="entry name" value="FAD-bd_FR_type"/>
</dbReference>
<evidence type="ECO:0000256" key="2">
    <source>
        <dbReference type="ARBA" id="ARBA00004141"/>
    </source>
</evidence>
<reference evidence="15 16" key="1">
    <citation type="submission" date="2018-06" db="EMBL/GenBank/DDBJ databases">
        <title>Genomic Encyclopedia of Archaeal and Bacterial Type Strains, Phase II (KMG-II): from individual species to whole genera.</title>
        <authorList>
            <person name="Goeker M."/>
        </authorList>
    </citation>
    <scope>NUCLEOTIDE SEQUENCE [LARGE SCALE GENOMIC DNA]</scope>
    <source>
        <strain evidence="15 16">DSM 24525</strain>
    </source>
</reference>
<sequence>MPVPLLLALLALLILLPAALGWALVGPARPWPDEVAGALGLLGFAALLVAFLLSGRFRAISARAGIDRSMRWHQLLARVLTVALLLHPFFYTLPEGRIFLWPNDVTRAGALQLDAGEVVTGMLAWLLLALLTLTAIFRDSLPYRYESWRLLHGVGALLVAVLGLLHALGAGRYAAHPAVGGALLGLGALAALTMIWVWLVRPLALARRPWRVASVTQAARATWEVVLAPVGHAGLGFRAGQFAWIKLDRGPFSRREHPFSIASAPVETGRLRFLVKEAGDFTRGIGALPPGARAYVDGPHGHLCLDGRREPGVVFLCGGVGVAPALSMIRQAVASGATRPMLLLYGNRVEAQILARAELAALAAAGGLELVLVLGEPPRGWTGATGQLDAALIGRRCGAAAAAGWLFMLCGPPPMLKAARIALRGLGVPDRRILAERFSYD</sequence>
<feature type="transmembrane region" description="Helical" evidence="13">
    <location>
        <begin position="118"/>
        <end position="137"/>
    </location>
</feature>
<dbReference type="InterPro" id="IPR013130">
    <property type="entry name" value="Fe3_Rdtase_TM_dom"/>
</dbReference>
<evidence type="ECO:0000259" key="14">
    <source>
        <dbReference type="PROSITE" id="PS51384"/>
    </source>
</evidence>
<organism evidence="15 16">
    <name type="scientific">Humitalea rosea</name>
    <dbReference type="NCBI Taxonomy" id="990373"/>
    <lineage>
        <taxon>Bacteria</taxon>
        <taxon>Pseudomonadati</taxon>
        <taxon>Pseudomonadota</taxon>
        <taxon>Alphaproteobacteria</taxon>
        <taxon>Acetobacterales</taxon>
        <taxon>Roseomonadaceae</taxon>
        <taxon>Humitalea</taxon>
    </lineage>
</organism>
<keyword evidence="10" id="KW-0408">Iron</keyword>
<accession>A0A2W7J6H0</accession>
<keyword evidence="3" id="KW-0285">Flavoprotein</keyword>
<feature type="transmembrane region" description="Helical" evidence="13">
    <location>
        <begin position="75"/>
        <end position="93"/>
    </location>
</feature>
<dbReference type="InterPro" id="IPR039261">
    <property type="entry name" value="FNR_nucleotide-bd"/>
</dbReference>
<keyword evidence="5" id="KW-0001">2Fe-2S</keyword>
<dbReference type="RefSeq" id="WP_158537162.1">
    <property type="nucleotide sequence ID" value="NZ_QKYU01000008.1"/>
</dbReference>
<dbReference type="InterPro" id="IPR001433">
    <property type="entry name" value="OxRdtase_FAD/NAD-bd"/>
</dbReference>
<keyword evidence="7" id="KW-0274">FAD</keyword>
<keyword evidence="11" id="KW-0411">Iron-sulfur</keyword>
<feature type="transmembrane region" description="Helical" evidence="13">
    <location>
        <begin position="37"/>
        <end position="54"/>
    </location>
</feature>
<name>A0A2W7J6H0_9PROT</name>
<dbReference type="EMBL" id="QKYU01000008">
    <property type="protein sequence ID" value="PZW46802.1"/>
    <property type="molecule type" value="Genomic_DNA"/>
</dbReference>
<gene>
    <name evidence="15" type="ORF">C8P66_10881</name>
</gene>
<evidence type="ECO:0000256" key="9">
    <source>
        <dbReference type="ARBA" id="ARBA00023002"/>
    </source>
</evidence>